<name>A0AAU9KYT5_9STRA</name>
<dbReference type="AlphaFoldDB" id="A0AAU9KYT5"/>
<evidence type="ECO:0000313" key="1">
    <source>
        <dbReference type="EMBL" id="CAH0477599.1"/>
    </source>
</evidence>
<protein>
    <submittedName>
        <fullName evidence="1">Uncharacterized protein</fullName>
    </submittedName>
</protein>
<comment type="caution">
    <text evidence="1">The sequence shown here is derived from an EMBL/GenBank/DDBJ whole genome shotgun (WGS) entry which is preliminary data.</text>
</comment>
<proteinExistence type="predicted"/>
<dbReference type="Proteomes" id="UP001160483">
    <property type="component" value="Unassembled WGS sequence"/>
</dbReference>
<accession>A0AAU9KYT5</accession>
<sequence>MIVLESFHRQQLRKVIGVRYPDTISNAKLYDRTQTEPLRFHLLRSRWSLYGHILRRPAGIPAYRSMETFINPSATGKWSGRRRLTLPMVLNADLETLSPGRRFQRVLPSPMCSGPRSVEGLDRGACSARAA</sequence>
<reference evidence="1" key="1">
    <citation type="submission" date="2021-11" db="EMBL/GenBank/DDBJ databases">
        <authorList>
            <person name="Islam A."/>
            <person name="Islam S."/>
            <person name="Flora M.S."/>
            <person name="Rahman M."/>
            <person name="Ziaur R.M."/>
            <person name="Epstein J.H."/>
            <person name="Hassan M."/>
            <person name="Klassen M."/>
            <person name="Woodard K."/>
            <person name="Webb A."/>
            <person name="Webby R.J."/>
            <person name="El Zowalaty M.E."/>
        </authorList>
    </citation>
    <scope>NUCLEOTIDE SEQUENCE</scope>
    <source>
        <strain evidence="1">Pbs3</strain>
    </source>
</reference>
<gene>
    <name evidence="1" type="ORF">PBS003_LOCUS4341</name>
</gene>
<dbReference type="EMBL" id="CAKKTJ010000180">
    <property type="protein sequence ID" value="CAH0477599.1"/>
    <property type="molecule type" value="Genomic_DNA"/>
</dbReference>
<organism evidence="1 2">
    <name type="scientific">Peronospora belbahrii</name>
    <dbReference type="NCBI Taxonomy" id="622444"/>
    <lineage>
        <taxon>Eukaryota</taxon>
        <taxon>Sar</taxon>
        <taxon>Stramenopiles</taxon>
        <taxon>Oomycota</taxon>
        <taxon>Peronosporomycetes</taxon>
        <taxon>Peronosporales</taxon>
        <taxon>Peronosporaceae</taxon>
        <taxon>Peronospora</taxon>
    </lineage>
</organism>
<evidence type="ECO:0000313" key="2">
    <source>
        <dbReference type="Proteomes" id="UP001160483"/>
    </source>
</evidence>